<evidence type="ECO:0000256" key="1">
    <source>
        <dbReference type="ARBA" id="ARBA00022679"/>
    </source>
</evidence>
<comment type="subcellular location">
    <subcellularLocation>
        <location evidence="6">Cytoplasm</location>
    </subcellularLocation>
</comment>
<proteinExistence type="inferred from homology"/>
<keyword evidence="4 5" id="KW-0418">Kinase</keyword>
<evidence type="ECO:0000313" key="8">
    <source>
        <dbReference type="Proteomes" id="UP000178116"/>
    </source>
</evidence>
<keyword evidence="2" id="KW-0545">Nucleotide biosynthesis</keyword>
<reference evidence="7 8" key="1">
    <citation type="journal article" date="2016" name="Nat. Commun.">
        <title>Thousands of microbial genomes shed light on interconnected biogeochemical processes in an aquifer system.</title>
        <authorList>
            <person name="Anantharaman K."/>
            <person name="Brown C.T."/>
            <person name="Hug L.A."/>
            <person name="Sharon I."/>
            <person name="Castelle C.J."/>
            <person name="Probst A.J."/>
            <person name="Thomas B.C."/>
            <person name="Singh A."/>
            <person name="Wilkins M.J."/>
            <person name="Karaoz U."/>
            <person name="Brodie E.L."/>
            <person name="Williams K.H."/>
            <person name="Hubbard S.S."/>
            <person name="Banfield J.F."/>
        </authorList>
    </citation>
    <scope>NUCLEOTIDE SEQUENCE [LARGE SCALE GENOMIC DNA]</scope>
</reference>
<dbReference type="GO" id="GO:0004017">
    <property type="term" value="F:AMP kinase activity"/>
    <property type="evidence" value="ECO:0007669"/>
    <property type="project" value="UniProtKB-EC"/>
</dbReference>
<evidence type="ECO:0000256" key="5">
    <source>
        <dbReference type="RuleBase" id="RU003330"/>
    </source>
</evidence>
<dbReference type="Gene3D" id="3.40.50.300">
    <property type="entry name" value="P-loop containing nucleotide triphosphate hydrolases"/>
    <property type="match status" value="1"/>
</dbReference>
<accession>A0A1G2LWV2</accession>
<evidence type="ECO:0000256" key="2">
    <source>
        <dbReference type="ARBA" id="ARBA00022727"/>
    </source>
</evidence>
<evidence type="ECO:0000256" key="6">
    <source>
        <dbReference type="RuleBase" id="RU003331"/>
    </source>
</evidence>
<dbReference type="Pfam" id="PF00406">
    <property type="entry name" value="ADK"/>
    <property type="match status" value="1"/>
</dbReference>
<dbReference type="Proteomes" id="UP000178116">
    <property type="component" value="Unassembled WGS sequence"/>
</dbReference>
<dbReference type="AlphaFoldDB" id="A0A1G2LWV2"/>
<comment type="similarity">
    <text evidence="5">Belongs to the adenylate kinase family.</text>
</comment>
<dbReference type="GO" id="GO:0005524">
    <property type="term" value="F:ATP binding"/>
    <property type="evidence" value="ECO:0007669"/>
    <property type="project" value="UniProtKB-KW"/>
</dbReference>
<keyword evidence="3 6" id="KW-0547">Nucleotide-binding</keyword>
<dbReference type="GO" id="GO:0005737">
    <property type="term" value="C:cytoplasm"/>
    <property type="evidence" value="ECO:0007669"/>
    <property type="project" value="UniProtKB-SubCell"/>
</dbReference>
<dbReference type="InterPro" id="IPR000850">
    <property type="entry name" value="Adenylat/UMP-CMP_kin"/>
</dbReference>
<comment type="catalytic activity">
    <reaction evidence="6">
        <text>AMP + ATP = 2 ADP</text>
        <dbReference type="Rhea" id="RHEA:12973"/>
        <dbReference type="ChEBI" id="CHEBI:30616"/>
        <dbReference type="ChEBI" id="CHEBI:456215"/>
        <dbReference type="ChEBI" id="CHEBI:456216"/>
        <dbReference type="EC" id="2.7.4.3"/>
    </reaction>
</comment>
<keyword evidence="6" id="KW-0067">ATP-binding</keyword>
<dbReference type="EMBL" id="MHRA01000002">
    <property type="protein sequence ID" value="OHA16118.1"/>
    <property type="molecule type" value="Genomic_DNA"/>
</dbReference>
<keyword evidence="1 5" id="KW-0808">Transferase</keyword>
<name>A0A1G2LWV2_9BACT</name>
<gene>
    <name evidence="7" type="ORF">A3A10_00195</name>
</gene>
<sequence length="209" mass="24144">MKKRIKNMSDLRLNLVFIGRSGSGKGTQATLMKEFLEKRDGNGSVFYVYAGEIFRTLIKNQPRLEVSALLDAKVMKKGDKAPDFSAIWAWGNEFIYRLNKDQHIIVDGSPRTILEAKALDECLEFLDRENVFPILVDVSAEEVKQRMLLRGRQDDNEEQIKNRIFYYEKYVVPAIEYYSHESKNKLIVIDGNPHDVNLIHHSLLKALNL</sequence>
<dbReference type="InterPro" id="IPR027417">
    <property type="entry name" value="P-loop_NTPase"/>
</dbReference>
<comment type="subunit">
    <text evidence="6">Monomer.</text>
</comment>
<dbReference type="CDD" id="cd01428">
    <property type="entry name" value="ADK"/>
    <property type="match status" value="1"/>
</dbReference>
<evidence type="ECO:0000256" key="3">
    <source>
        <dbReference type="ARBA" id="ARBA00022741"/>
    </source>
</evidence>
<dbReference type="PANTHER" id="PTHR23359">
    <property type="entry name" value="NUCLEOTIDE KINASE"/>
    <property type="match status" value="1"/>
</dbReference>
<dbReference type="SUPFAM" id="SSF52540">
    <property type="entry name" value="P-loop containing nucleoside triphosphate hydrolases"/>
    <property type="match status" value="1"/>
</dbReference>
<protein>
    <recommendedName>
        <fullName evidence="6">Adenylate kinase</fullName>
        <ecNumber evidence="6">2.7.4.3</ecNumber>
    </recommendedName>
</protein>
<dbReference type="EC" id="2.7.4.3" evidence="6"/>
<comment type="caution">
    <text evidence="7">The sequence shown here is derived from an EMBL/GenBank/DDBJ whole genome shotgun (WGS) entry which is preliminary data.</text>
</comment>
<organism evidence="7 8">
    <name type="scientific">Candidatus Tagabacteria bacterium RIFCSPLOWO2_01_FULL_42_9</name>
    <dbReference type="NCBI Taxonomy" id="1802296"/>
    <lineage>
        <taxon>Bacteria</taxon>
        <taxon>Candidatus Tagaibacteriota</taxon>
    </lineage>
</organism>
<evidence type="ECO:0000256" key="4">
    <source>
        <dbReference type="ARBA" id="ARBA00022777"/>
    </source>
</evidence>
<evidence type="ECO:0000313" key="7">
    <source>
        <dbReference type="EMBL" id="OHA16118.1"/>
    </source>
</evidence>
<dbReference type="PRINTS" id="PR00094">
    <property type="entry name" value="ADENYLTKNASE"/>
</dbReference>